<keyword evidence="2" id="KW-0067">ATP-binding</keyword>
<dbReference type="EMBL" id="RXIF01000004">
    <property type="protein sequence ID" value="RZN65081.1"/>
    <property type="molecule type" value="Genomic_DNA"/>
</dbReference>
<dbReference type="SMART" id="SM00382">
    <property type="entry name" value="AAA"/>
    <property type="match status" value="1"/>
</dbReference>
<dbReference type="InterPro" id="IPR009788">
    <property type="entry name" value="GvpD_P-loop"/>
</dbReference>
<keyword evidence="1" id="KW-0547">Nucleotide-binding</keyword>
<evidence type="ECO:0000313" key="4">
    <source>
        <dbReference type="EMBL" id="RZN65081.1"/>
    </source>
</evidence>
<feature type="domain" description="AAA+ ATPase" evidence="3">
    <location>
        <begin position="15"/>
        <end position="176"/>
    </location>
</feature>
<evidence type="ECO:0000256" key="2">
    <source>
        <dbReference type="ARBA" id="ARBA00022840"/>
    </source>
</evidence>
<dbReference type="InterPro" id="IPR003593">
    <property type="entry name" value="AAA+_ATPase"/>
</dbReference>
<dbReference type="SUPFAM" id="SSF52540">
    <property type="entry name" value="P-loop containing nucleoside triphosphate hydrolases"/>
    <property type="match status" value="1"/>
</dbReference>
<dbReference type="Gene3D" id="3.40.50.300">
    <property type="entry name" value="P-loop containing nucleotide triphosphate hydrolases"/>
    <property type="match status" value="1"/>
</dbReference>
<evidence type="ECO:0000313" key="5">
    <source>
        <dbReference type="Proteomes" id="UP000317158"/>
    </source>
</evidence>
<name>A0A520KT43_METT2</name>
<accession>A0A520KT43</accession>
<organism evidence="4 5">
    <name type="scientific">Methanoliparum thermophilum</name>
    <dbReference type="NCBI Taxonomy" id="2491083"/>
    <lineage>
        <taxon>Archaea</taxon>
        <taxon>Methanobacteriati</taxon>
        <taxon>Methanobacteriota</taxon>
        <taxon>Candidatus Methanoliparia</taxon>
        <taxon>Candidatus Methanoliparales</taxon>
        <taxon>Candidatus Methanoliparaceae</taxon>
        <taxon>Candidatus Methanoliparum</taxon>
    </lineage>
</organism>
<dbReference type="Proteomes" id="UP000317158">
    <property type="component" value="Unassembled WGS sequence"/>
</dbReference>
<evidence type="ECO:0000259" key="3">
    <source>
        <dbReference type="SMART" id="SM00382"/>
    </source>
</evidence>
<proteinExistence type="predicted"/>
<comment type="caution">
    <text evidence="4">The sequence shown here is derived from an EMBL/GenBank/DDBJ whole genome shotgun (WGS) entry which is preliminary data.</text>
</comment>
<dbReference type="GO" id="GO:0005524">
    <property type="term" value="F:ATP binding"/>
    <property type="evidence" value="ECO:0007669"/>
    <property type="project" value="UniProtKB-KW"/>
</dbReference>
<protein>
    <recommendedName>
        <fullName evidence="3">AAA+ ATPase domain-containing protein</fullName>
    </recommendedName>
</protein>
<dbReference type="InterPro" id="IPR027417">
    <property type="entry name" value="P-loop_NTPase"/>
</dbReference>
<dbReference type="PANTHER" id="PTHR43637">
    <property type="entry name" value="UPF0273 PROTEIN TM_0370"/>
    <property type="match status" value="1"/>
</dbReference>
<evidence type="ECO:0000256" key="1">
    <source>
        <dbReference type="ARBA" id="ARBA00022741"/>
    </source>
</evidence>
<dbReference type="AlphaFoldDB" id="A0A520KT43"/>
<sequence>MICPKEIINALDKKSGFSLIVRGSPGTGKTTFALELLKRYKDSGLYFSTRTSVDLLYEQFPWLVDVVDRNKFFEKIPEEISSILEDSVRFEYANKIEFIKELYDHVSLIKGMPLIVLDSWEGIIGQIGERETSALDMELLNVFKGMKANTVLVLERSIQTPLDYLVDRVIEIKDDEIEGRKIREMYIHKMRGIRINQFKYLITLENGEFNYFEEFTKNYKKIKDYSSDSGGLTNIIGEYKKRSHIFLEFDEETDPLDYNLLILKIINDYIAKKGNIILIEPKDLDIDEQKYPVELIRLAEISEKKTDNTALINRLKEVVKTRKEPMLLINYYDAIERFFGRDSERWMNIFLGDLKEYFLKSCIVN</sequence>
<gene>
    <name evidence="4" type="ORF">EF806_03295</name>
</gene>
<dbReference type="Pfam" id="PF07088">
    <property type="entry name" value="GvpD_P-loop"/>
    <property type="match status" value="1"/>
</dbReference>
<reference evidence="4 5" key="1">
    <citation type="journal article" date="2019" name="Nat. Microbiol.">
        <title>Wide diversity of methane and short-chain alkane metabolisms in uncultured archaea.</title>
        <authorList>
            <person name="Borrel G."/>
            <person name="Adam P.S."/>
            <person name="McKay L.J."/>
            <person name="Chen L.X."/>
            <person name="Sierra-Garcia I.N."/>
            <person name="Sieber C.M."/>
            <person name="Letourneur Q."/>
            <person name="Ghozlane A."/>
            <person name="Andersen G.L."/>
            <person name="Li W.J."/>
            <person name="Hallam S.J."/>
            <person name="Muyzer G."/>
            <person name="de Oliveira V.M."/>
            <person name="Inskeep W.P."/>
            <person name="Banfield J.F."/>
            <person name="Gribaldo S."/>
        </authorList>
    </citation>
    <scope>NUCLEOTIDE SEQUENCE [LARGE SCALE GENOMIC DNA]</scope>
    <source>
        <strain evidence="4">NM1a</strain>
    </source>
</reference>